<dbReference type="PANTHER" id="PTHR23340:SF0">
    <property type="entry name" value="SURP AND G-PATCH DOMAIN-CONTAINING PROTEIN 1 ISOFORM X1"/>
    <property type="match status" value="1"/>
</dbReference>
<sequence length="446" mass="49020">MEKKTDPSLFVNDGSFMERYRQLQQEKQAKEAAGADEPKSSVSAGSSTVVKPAVIPNKRPMEIKGNDVKKPSPSPSNGKLAFSFKKKSKVVAPAIKLGEDDEEERGDSGSGSGEESVKRQKLGAPKISEPSLQQGDVAPSPPSDPTVRTVADRLATFAANKGRQIEHVTRQKNPGDTPFKFLFDSSCSDYKYYEYRLNEEIKALEEAKGSHATDTISVSAQATKSSSMSQRCPVQQHFNYQTPASALYEASEDAWSSEGSTAHGESSKPPAADPIAMMEYYMKKAAQEERKRPPKYSKDEMPPPDSLQGTTSKKGHHMGDYIPQEELEKFLASCNDAAARKAAREAAEKAKIQADNIGHKLLSKMGWREGKTVDRSGGARVTKDVGVADLSNGPGAWMKQDHLGVGATRPDQVKPEDDIYEQYKKRMMLGYKHRPNPLGNPRRAYY</sequence>
<feature type="domain" description="SURP motif" evidence="6">
    <location>
        <begin position="150"/>
        <end position="193"/>
    </location>
</feature>
<feature type="region of interest" description="Disordered" evidence="5">
    <location>
        <begin position="368"/>
        <end position="416"/>
    </location>
</feature>
<feature type="region of interest" description="Disordered" evidence="5">
    <location>
        <begin position="1"/>
        <end position="148"/>
    </location>
</feature>
<dbReference type="InterPro" id="IPR040169">
    <property type="entry name" value="SUGP1/2"/>
</dbReference>
<dbReference type="InterPro" id="IPR000467">
    <property type="entry name" value="G_patch_dom"/>
</dbReference>
<keyword evidence="4" id="KW-0539">Nucleus</keyword>
<evidence type="ECO:0000256" key="5">
    <source>
        <dbReference type="SAM" id="MobiDB-lite"/>
    </source>
</evidence>
<protein>
    <recommendedName>
        <fullName evidence="10">SURP and G-patch domain-containing protein 1-like protein</fullName>
    </recommendedName>
</protein>
<accession>A0A5P1FWT4</accession>
<dbReference type="SMART" id="SM00648">
    <property type="entry name" value="SWAP"/>
    <property type="match status" value="1"/>
</dbReference>
<feature type="compositionally biased region" description="Basic and acidic residues" evidence="5">
    <location>
        <begin position="281"/>
        <end position="301"/>
    </location>
</feature>
<evidence type="ECO:0008006" key="10">
    <source>
        <dbReference type="Google" id="ProtNLM"/>
    </source>
</evidence>
<dbReference type="Gene3D" id="1.10.10.790">
    <property type="entry name" value="Surp module"/>
    <property type="match status" value="1"/>
</dbReference>
<evidence type="ECO:0000259" key="7">
    <source>
        <dbReference type="PROSITE" id="PS50174"/>
    </source>
</evidence>
<dbReference type="EMBL" id="CM007381">
    <property type="protein sequence ID" value="ONK81829.1"/>
    <property type="molecule type" value="Genomic_DNA"/>
</dbReference>
<feature type="compositionally biased region" description="Polar residues" evidence="5">
    <location>
        <begin position="40"/>
        <end position="49"/>
    </location>
</feature>
<reference evidence="9" key="1">
    <citation type="journal article" date="2017" name="Nat. Commun.">
        <title>The asparagus genome sheds light on the origin and evolution of a young Y chromosome.</title>
        <authorList>
            <person name="Harkess A."/>
            <person name="Zhou J."/>
            <person name="Xu C."/>
            <person name="Bowers J.E."/>
            <person name="Van der Hulst R."/>
            <person name="Ayyampalayam S."/>
            <person name="Mercati F."/>
            <person name="Riccardi P."/>
            <person name="McKain M.R."/>
            <person name="Kakrana A."/>
            <person name="Tang H."/>
            <person name="Ray J."/>
            <person name="Groenendijk J."/>
            <person name="Arikit S."/>
            <person name="Mathioni S.M."/>
            <person name="Nakano M."/>
            <person name="Shan H."/>
            <person name="Telgmann-Rauber A."/>
            <person name="Kanno A."/>
            <person name="Yue Z."/>
            <person name="Chen H."/>
            <person name="Li W."/>
            <person name="Chen Y."/>
            <person name="Xu X."/>
            <person name="Zhang Y."/>
            <person name="Luo S."/>
            <person name="Chen H."/>
            <person name="Gao J."/>
            <person name="Mao Z."/>
            <person name="Pires J.C."/>
            <person name="Luo M."/>
            <person name="Kudrna D."/>
            <person name="Wing R.A."/>
            <person name="Meyers B.C."/>
            <person name="Yi K."/>
            <person name="Kong H."/>
            <person name="Lavrijsen P."/>
            <person name="Sunseri F."/>
            <person name="Falavigna A."/>
            <person name="Ye Y."/>
            <person name="Leebens-Mack J.H."/>
            <person name="Chen G."/>
        </authorList>
    </citation>
    <scope>NUCLEOTIDE SEQUENCE [LARGE SCALE GENOMIC DNA]</scope>
    <source>
        <strain evidence="9">cv. DH0086</strain>
    </source>
</reference>
<dbReference type="GO" id="GO:0005654">
    <property type="term" value="C:nucleoplasm"/>
    <property type="evidence" value="ECO:0007669"/>
    <property type="project" value="TreeGrafter"/>
</dbReference>
<evidence type="ECO:0000256" key="4">
    <source>
        <dbReference type="ARBA" id="ARBA00023242"/>
    </source>
</evidence>
<organism evidence="8 9">
    <name type="scientific">Asparagus officinalis</name>
    <name type="common">Garden asparagus</name>
    <dbReference type="NCBI Taxonomy" id="4686"/>
    <lineage>
        <taxon>Eukaryota</taxon>
        <taxon>Viridiplantae</taxon>
        <taxon>Streptophyta</taxon>
        <taxon>Embryophyta</taxon>
        <taxon>Tracheophyta</taxon>
        <taxon>Spermatophyta</taxon>
        <taxon>Magnoliopsida</taxon>
        <taxon>Liliopsida</taxon>
        <taxon>Asparagales</taxon>
        <taxon>Asparagaceae</taxon>
        <taxon>Asparagoideae</taxon>
        <taxon>Asparagus</taxon>
    </lineage>
</organism>
<dbReference type="InterPro" id="IPR035967">
    <property type="entry name" value="SWAP/Surp_sf"/>
</dbReference>
<gene>
    <name evidence="8" type="ORF">A4U43_C01F33290</name>
</gene>
<keyword evidence="2" id="KW-0507">mRNA processing</keyword>
<evidence type="ECO:0000313" key="9">
    <source>
        <dbReference type="Proteomes" id="UP000243459"/>
    </source>
</evidence>
<dbReference type="OMA" id="YYEYQLS"/>
<evidence type="ECO:0000313" key="8">
    <source>
        <dbReference type="EMBL" id="ONK81829.1"/>
    </source>
</evidence>
<keyword evidence="3" id="KW-0508">mRNA splicing</keyword>
<dbReference type="GO" id="GO:0008380">
    <property type="term" value="P:RNA splicing"/>
    <property type="evidence" value="ECO:0007669"/>
    <property type="project" value="UniProtKB-KW"/>
</dbReference>
<feature type="region of interest" description="Disordered" evidence="5">
    <location>
        <begin position="249"/>
        <end position="324"/>
    </location>
</feature>
<dbReference type="InterPro" id="IPR000061">
    <property type="entry name" value="Surp"/>
</dbReference>
<dbReference type="Pfam" id="PF01805">
    <property type="entry name" value="Surp"/>
    <property type="match status" value="1"/>
</dbReference>
<keyword evidence="9" id="KW-1185">Reference proteome</keyword>
<evidence type="ECO:0000256" key="1">
    <source>
        <dbReference type="ARBA" id="ARBA00004123"/>
    </source>
</evidence>
<feature type="compositionally biased region" description="Basic and acidic residues" evidence="5">
    <location>
        <begin position="59"/>
        <end position="70"/>
    </location>
</feature>
<evidence type="ECO:0000256" key="3">
    <source>
        <dbReference type="ARBA" id="ARBA00023187"/>
    </source>
</evidence>
<comment type="subcellular location">
    <subcellularLocation>
        <location evidence="1">Nucleus</location>
    </subcellularLocation>
</comment>
<dbReference type="SUPFAM" id="SSF109905">
    <property type="entry name" value="Surp module (SWAP domain)"/>
    <property type="match status" value="1"/>
</dbReference>
<dbReference type="PANTHER" id="PTHR23340">
    <property type="entry name" value="ARGININE/SERINE RICH SPLICING FACTOR SF4/14"/>
    <property type="match status" value="1"/>
</dbReference>
<proteinExistence type="predicted"/>
<dbReference type="GO" id="GO:0006397">
    <property type="term" value="P:mRNA processing"/>
    <property type="evidence" value="ECO:0007669"/>
    <property type="project" value="UniProtKB-KW"/>
</dbReference>
<name>A0A5P1FWT4_ASPOF</name>
<feature type="domain" description="G-patch" evidence="7">
    <location>
        <begin position="354"/>
        <end position="410"/>
    </location>
</feature>
<dbReference type="GO" id="GO:0003723">
    <property type="term" value="F:RNA binding"/>
    <property type="evidence" value="ECO:0007669"/>
    <property type="project" value="InterPro"/>
</dbReference>
<evidence type="ECO:0000259" key="6">
    <source>
        <dbReference type="PROSITE" id="PS50128"/>
    </source>
</evidence>
<dbReference type="Gramene" id="ONK81829">
    <property type="protein sequence ID" value="ONK81829"/>
    <property type="gene ID" value="A4U43_C01F33290"/>
</dbReference>
<dbReference type="Pfam" id="PF01585">
    <property type="entry name" value="G-patch"/>
    <property type="match status" value="1"/>
</dbReference>
<dbReference type="PROSITE" id="PS50128">
    <property type="entry name" value="SURP"/>
    <property type="match status" value="1"/>
</dbReference>
<dbReference type="AlphaFoldDB" id="A0A5P1FWT4"/>
<dbReference type="PROSITE" id="PS50174">
    <property type="entry name" value="G_PATCH"/>
    <property type="match status" value="1"/>
</dbReference>
<evidence type="ECO:0000256" key="2">
    <source>
        <dbReference type="ARBA" id="ARBA00022664"/>
    </source>
</evidence>
<dbReference type="Proteomes" id="UP000243459">
    <property type="component" value="Chromosome 1"/>
</dbReference>